<dbReference type="GO" id="GO:0005543">
    <property type="term" value="F:phospholipid binding"/>
    <property type="evidence" value="ECO:0007669"/>
    <property type="project" value="TreeGrafter"/>
</dbReference>
<sequence length="146" mass="15617">MKRLDLEIIVGLFMLVGIAGLAYLSVKLGKLELFGKEKYDVVAQFSNIGGLNEGARVEIAGVQVGRVKNIGLANYHAQVILAINDGVRLADDSIAAIKTKGLLGEKFIEISPGGSERIIPAGGKIRETQPPLDLEEALSKFIFGKV</sequence>
<evidence type="ECO:0000313" key="4">
    <source>
        <dbReference type="Proteomes" id="UP000769766"/>
    </source>
</evidence>
<dbReference type="InterPro" id="IPR052336">
    <property type="entry name" value="MlaD_Phospholipid_Transporter"/>
</dbReference>
<feature type="transmembrane region" description="Helical" evidence="1">
    <location>
        <begin position="6"/>
        <end position="26"/>
    </location>
</feature>
<dbReference type="InterPro" id="IPR003399">
    <property type="entry name" value="Mce/MlaD"/>
</dbReference>
<dbReference type="GO" id="GO:0005548">
    <property type="term" value="F:phospholipid transporter activity"/>
    <property type="evidence" value="ECO:0007669"/>
    <property type="project" value="TreeGrafter"/>
</dbReference>
<keyword evidence="1" id="KW-1133">Transmembrane helix</keyword>
<organism evidence="3 4">
    <name type="scientific">Tectimicrobiota bacterium</name>
    <dbReference type="NCBI Taxonomy" id="2528274"/>
    <lineage>
        <taxon>Bacteria</taxon>
        <taxon>Pseudomonadati</taxon>
        <taxon>Nitrospinota/Tectimicrobiota group</taxon>
        <taxon>Candidatus Tectimicrobiota</taxon>
    </lineage>
</organism>
<name>A0A932G040_UNCTE</name>
<dbReference type="NCBIfam" id="TIGR04430">
    <property type="entry name" value="OM_asym_MlaD"/>
    <property type="match status" value="1"/>
</dbReference>
<dbReference type="Proteomes" id="UP000769766">
    <property type="component" value="Unassembled WGS sequence"/>
</dbReference>
<feature type="domain" description="Mce/MlaD" evidence="2">
    <location>
        <begin position="38"/>
        <end position="113"/>
    </location>
</feature>
<evidence type="ECO:0000256" key="1">
    <source>
        <dbReference type="SAM" id="Phobius"/>
    </source>
</evidence>
<dbReference type="InterPro" id="IPR030970">
    <property type="entry name" value="ABC_MlaD"/>
</dbReference>
<evidence type="ECO:0000313" key="3">
    <source>
        <dbReference type="EMBL" id="MBI2876025.1"/>
    </source>
</evidence>
<dbReference type="PANTHER" id="PTHR33371:SF4">
    <property type="entry name" value="INTERMEMBRANE PHOSPHOLIPID TRANSPORT SYSTEM BINDING PROTEIN MLAD"/>
    <property type="match status" value="1"/>
</dbReference>
<comment type="caution">
    <text evidence="3">The sequence shown here is derived from an EMBL/GenBank/DDBJ whole genome shotgun (WGS) entry which is preliminary data.</text>
</comment>
<evidence type="ECO:0000259" key="2">
    <source>
        <dbReference type="Pfam" id="PF02470"/>
    </source>
</evidence>
<proteinExistence type="predicted"/>
<dbReference type="EMBL" id="JACPRF010000125">
    <property type="protein sequence ID" value="MBI2876025.1"/>
    <property type="molecule type" value="Genomic_DNA"/>
</dbReference>
<reference evidence="3" key="1">
    <citation type="submission" date="2020-07" db="EMBL/GenBank/DDBJ databases">
        <title>Huge and variable diversity of episymbiotic CPR bacteria and DPANN archaea in groundwater ecosystems.</title>
        <authorList>
            <person name="He C.Y."/>
            <person name="Keren R."/>
            <person name="Whittaker M."/>
            <person name="Farag I.F."/>
            <person name="Doudna J."/>
            <person name="Cate J.H.D."/>
            <person name="Banfield J.F."/>
        </authorList>
    </citation>
    <scope>NUCLEOTIDE SEQUENCE</scope>
    <source>
        <strain evidence="3">NC_groundwater_672_Ag_B-0.1um_62_36</strain>
    </source>
</reference>
<accession>A0A932G040</accession>
<dbReference type="Pfam" id="PF02470">
    <property type="entry name" value="MlaD"/>
    <property type="match status" value="1"/>
</dbReference>
<gene>
    <name evidence="3" type="primary">mlaD</name>
    <name evidence="3" type="ORF">HYY20_04015</name>
</gene>
<keyword evidence="1" id="KW-0812">Transmembrane</keyword>
<dbReference type="PANTHER" id="PTHR33371">
    <property type="entry name" value="INTERMEMBRANE PHOSPHOLIPID TRANSPORT SYSTEM BINDING PROTEIN MLAD-RELATED"/>
    <property type="match status" value="1"/>
</dbReference>
<keyword evidence="1" id="KW-0472">Membrane</keyword>
<protein>
    <submittedName>
        <fullName evidence="3">Outer membrane lipid asymmetry maintenance protein MlaD</fullName>
    </submittedName>
</protein>
<dbReference type="AlphaFoldDB" id="A0A932G040"/>